<proteinExistence type="inferred from homology"/>
<sequence>MSPFALTVSRGGGIPGVKGNGMAAHNNLLTDIDGILVGNVTDLSLGSGVTAIVFEKPAVASGSVLGGAPGGRDTGLLDPSMTVETVDALVLSGGSAFGLDAAGGVQAGLREIGRGLQVGSARVPIVPQAILMDMLNGGNKDWGLHSPYREMGYAAFKAAGRDPFELGTAGAGTGATTATFKGGLGSASAVSSGGYKVAAIVAVNALGSATVGTSRHFWSAPFEVHGEFGDHGFPARFTADDTALRLKGVNLTATTIGAVVTDAVLTKAQAHRLSIVAHDGLARAVLPAHLPSDGDTMFAAATGDKPLEGGAHFAELCYLATIVMARAVARGVYEATALPVDGAQRAYRDIHGRGF</sequence>
<gene>
    <name evidence="2" type="ORF">SAMN05428983_4038</name>
</gene>
<protein>
    <submittedName>
        <fullName evidence="2">L-aminopeptidase/D-esterase</fullName>
    </submittedName>
</protein>
<keyword evidence="2" id="KW-0645">Protease</keyword>
<evidence type="ECO:0000313" key="2">
    <source>
        <dbReference type="EMBL" id="SDK14131.1"/>
    </source>
</evidence>
<dbReference type="Proteomes" id="UP000198917">
    <property type="component" value="Unassembled WGS sequence"/>
</dbReference>
<dbReference type="InterPro" id="IPR016117">
    <property type="entry name" value="ArgJ-like_dom_sf"/>
</dbReference>
<dbReference type="CDD" id="cd02252">
    <property type="entry name" value="nylC_like"/>
    <property type="match status" value="1"/>
</dbReference>
<keyword evidence="2" id="KW-0378">Hydrolase</keyword>
<dbReference type="GO" id="GO:0004177">
    <property type="term" value="F:aminopeptidase activity"/>
    <property type="evidence" value="ECO:0007669"/>
    <property type="project" value="UniProtKB-KW"/>
</dbReference>
<evidence type="ECO:0000313" key="3">
    <source>
        <dbReference type="Proteomes" id="UP000198917"/>
    </source>
</evidence>
<dbReference type="PANTHER" id="PTHR36512:SF3">
    <property type="entry name" value="BLR5678 PROTEIN"/>
    <property type="match status" value="1"/>
</dbReference>
<dbReference type="Pfam" id="PF03576">
    <property type="entry name" value="Peptidase_S58"/>
    <property type="match status" value="1"/>
</dbReference>
<dbReference type="Gene3D" id="3.60.70.12">
    <property type="entry name" value="L-amino peptidase D-ALA esterase/amidase"/>
    <property type="match status" value="1"/>
</dbReference>
<accession>A0A7Z7BQP7</accession>
<dbReference type="PANTHER" id="PTHR36512">
    <property type="entry name" value="D-AMINOPEPTIDASE"/>
    <property type="match status" value="1"/>
</dbReference>
<comment type="caution">
    <text evidence="2">The sequence shown here is derived from an EMBL/GenBank/DDBJ whole genome shotgun (WGS) entry which is preliminary data.</text>
</comment>
<keyword evidence="2" id="KW-0031">Aminopeptidase</keyword>
<dbReference type="AlphaFoldDB" id="A0A7Z7BQP7"/>
<dbReference type="EMBL" id="FNEW01000004">
    <property type="protein sequence ID" value="SDK14131.1"/>
    <property type="molecule type" value="Genomic_DNA"/>
</dbReference>
<evidence type="ECO:0000256" key="1">
    <source>
        <dbReference type="ARBA" id="ARBA00007068"/>
    </source>
</evidence>
<dbReference type="SUPFAM" id="SSF56266">
    <property type="entry name" value="DmpA/ArgJ-like"/>
    <property type="match status" value="1"/>
</dbReference>
<dbReference type="InterPro" id="IPR005321">
    <property type="entry name" value="Peptidase_S58_DmpA"/>
</dbReference>
<organism evidence="2 3">
    <name type="scientific">Agrobacterium fabrum</name>
    <dbReference type="NCBI Taxonomy" id="1176649"/>
    <lineage>
        <taxon>Bacteria</taxon>
        <taxon>Pseudomonadati</taxon>
        <taxon>Pseudomonadota</taxon>
        <taxon>Alphaproteobacteria</taxon>
        <taxon>Hyphomicrobiales</taxon>
        <taxon>Rhizobiaceae</taxon>
        <taxon>Rhizobium/Agrobacterium group</taxon>
        <taxon>Agrobacterium</taxon>
        <taxon>Agrobacterium tumefaciens complex</taxon>
    </lineage>
</organism>
<comment type="similarity">
    <text evidence="1">Belongs to the peptidase S58 family.</text>
</comment>
<reference evidence="2 3" key="1">
    <citation type="submission" date="2016-10" db="EMBL/GenBank/DDBJ databases">
        <authorList>
            <person name="Varghese N."/>
            <person name="Submissions S."/>
        </authorList>
    </citation>
    <scope>NUCLEOTIDE SEQUENCE [LARGE SCALE GENOMIC DNA]</scope>
    <source>
        <strain evidence="2 3">PDC82</strain>
    </source>
</reference>
<name>A0A7Z7BQP7_9HYPH</name>